<reference evidence="2 3" key="1">
    <citation type="journal article" date="2019" name="Front. Microbiol.">
        <title>Ammonia Oxidation by the Arctic Terrestrial Thaumarchaeote Candidatus Nitrosocosmicus arcticus Is Stimulated by Increasing Temperatures.</title>
        <authorList>
            <person name="Alves R.J.E."/>
            <person name="Kerou M."/>
            <person name="Zappe A."/>
            <person name="Bittner R."/>
            <person name="Abby S.S."/>
            <person name="Schmidt H.A."/>
            <person name="Pfeifer K."/>
            <person name="Schleper C."/>
        </authorList>
    </citation>
    <scope>NUCLEOTIDE SEQUENCE [LARGE SCALE GENOMIC DNA]</scope>
    <source>
        <strain evidence="2 3">Kfb</strain>
    </source>
</reference>
<keyword evidence="3" id="KW-1185">Reference proteome</keyword>
<evidence type="ECO:0000259" key="1">
    <source>
        <dbReference type="Pfam" id="PF01927"/>
    </source>
</evidence>
<comment type="caution">
    <text evidence="2">The sequence shown here is derived from an EMBL/GenBank/DDBJ whole genome shotgun (WGS) entry which is preliminary data.</text>
</comment>
<name>A0A557SZD3_9ARCH</name>
<dbReference type="Pfam" id="PF01927">
    <property type="entry name" value="Mut7-C"/>
    <property type="match status" value="1"/>
</dbReference>
<evidence type="ECO:0000313" key="3">
    <source>
        <dbReference type="Proteomes" id="UP000315289"/>
    </source>
</evidence>
<sequence length="163" mass="18586">MVDYPRFIVDCVLGHIAKKLRIMGFDTEFGLDAGDDFLIDKSMNEQKLLVTRDVGLYLKLSKSGRNGLLLHNDYEVENLVFILKSCDIKHIDPVPNVNTRCTICNGTLTKIDKTMATSLIPEKIYKHISTVYKCSKYSKIYWDGTHVENINMLLDNINNLLGQ</sequence>
<evidence type="ECO:0000313" key="2">
    <source>
        <dbReference type="EMBL" id="TVP41963.1"/>
    </source>
</evidence>
<feature type="domain" description="Mut7-C RNAse" evidence="1">
    <location>
        <begin position="5"/>
        <end position="152"/>
    </location>
</feature>
<accession>A0A557SZD3</accession>
<organism evidence="2 3">
    <name type="scientific">Candidatus Nitrosocosmicus arcticus</name>
    <dbReference type="NCBI Taxonomy" id="2035267"/>
    <lineage>
        <taxon>Archaea</taxon>
        <taxon>Nitrososphaerota</taxon>
        <taxon>Nitrososphaeria</taxon>
        <taxon>Nitrososphaerales</taxon>
        <taxon>Nitrososphaeraceae</taxon>
        <taxon>Candidatus Nitrosocosmicus</taxon>
    </lineage>
</organism>
<dbReference type="OrthoDB" id="1266at2157"/>
<dbReference type="RefSeq" id="WP_144728486.1">
    <property type="nucleotide sequence ID" value="NZ_ML675578.1"/>
</dbReference>
<dbReference type="AlphaFoldDB" id="A0A557SZD3"/>
<dbReference type="PANTHER" id="PTHR39081:SF1">
    <property type="entry name" value="MUT7-C RNASE DOMAIN-CONTAINING PROTEIN"/>
    <property type="match status" value="1"/>
</dbReference>
<dbReference type="EMBL" id="VOAH01000001">
    <property type="protein sequence ID" value="TVP41963.1"/>
    <property type="molecule type" value="Genomic_DNA"/>
</dbReference>
<dbReference type="PANTHER" id="PTHR39081">
    <property type="entry name" value="MUT7-C DOMAIN-CONTAINING PROTEIN"/>
    <property type="match status" value="1"/>
</dbReference>
<proteinExistence type="predicted"/>
<dbReference type="InterPro" id="IPR002782">
    <property type="entry name" value="Mut7-C_RNAse_dom"/>
</dbReference>
<protein>
    <recommendedName>
        <fullName evidence="1">Mut7-C RNAse domain-containing protein</fullName>
    </recommendedName>
</protein>
<dbReference type="Proteomes" id="UP000315289">
    <property type="component" value="Unassembled WGS sequence"/>
</dbReference>
<gene>
    <name evidence="2" type="ORF">NARC_10369</name>
</gene>